<reference evidence="2 3" key="1">
    <citation type="submission" date="2024-05" db="EMBL/GenBank/DDBJ databases">
        <title>Genome sequencing and assembly of Indian major carp, Cirrhinus mrigala (Hamilton, 1822).</title>
        <authorList>
            <person name="Mohindra V."/>
            <person name="Chowdhury L.M."/>
            <person name="Lal K."/>
            <person name="Jena J.K."/>
        </authorList>
    </citation>
    <scope>NUCLEOTIDE SEQUENCE [LARGE SCALE GENOMIC DNA]</scope>
    <source>
        <strain evidence="2">CM1030</strain>
        <tissue evidence="2">Blood</tissue>
    </source>
</reference>
<dbReference type="Pfam" id="PF07679">
    <property type="entry name" value="I-set"/>
    <property type="match status" value="1"/>
</dbReference>
<feature type="non-terminal residue" evidence="2">
    <location>
        <position position="73"/>
    </location>
</feature>
<gene>
    <name evidence="2" type="ORF">M9458_015064</name>
</gene>
<dbReference type="PROSITE" id="PS50835">
    <property type="entry name" value="IG_LIKE"/>
    <property type="match status" value="1"/>
</dbReference>
<dbReference type="CDD" id="cd00096">
    <property type="entry name" value="Ig"/>
    <property type="match status" value="1"/>
</dbReference>
<feature type="non-terminal residue" evidence="2">
    <location>
        <position position="1"/>
    </location>
</feature>
<dbReference type="EMBL" id="JAMKFB020000007">
    <property type="protein sequence ID" value="KAL0187965.1"/>
    <property type="molecule type" value="Genomic_DNA"/>
</dbReference>
<dbReference type="Proteomes" id="UP001529510">
    <property type="component" value="Unassembled WGS sequence"/>
</dbReference>
<dbReference type="InterPro" id="IPR036179">
    <property type="entry name" value="Ig-like_dom_sf"/>
</dbReference>
<protein>
    <recommendedName>
        <fullName evidence="1">Ig-like domain-containing protein</fullName>
    </recommendedName>
</protein>
<keyword evidence="3" id="KW-1185">Reference proteome</keyword>
<evidence type="ECO:0000259" key="1">
    <source>
        <dbReference type="PROSITE" id="PS50835"/>
    </source>
</evidence>
<dbReference type="AlphaFoldDB" id="A0ABD0QP00"/>
<comment type="caution">
    <text evidence="2">The sequence shown here is derived from an EMBL/GenBank/DDBJ whole genome shotgun (WGS) entry which is preliminary data.</text>
</comment>
<organism evidence="2 3">
    <name type="scientific">Cirrhinus mrigala</name>
    <name type="common">Mrigala</name>
    <dbReference type="NCBI Taxonomy" id="683832"/>
    <lineage>
        <taxon>Eukaryota</taxon>
        <taxon>Metazoa</taxon>
        <taxon>Chordata</taxon>
        <taxon>Craniata</taxon>
        <taxon>Vertebrata</taxon>
        <taxon>Euteleostomi</taxon>
        <taxon>Actinopterygii</taxon>
        <taxon>Neopterygii</taxon>
        <taxon>Teleostei</taxon>
        <taxon>Ostariophysi</taxon>
        <taxon>Cypriniformes</taxon>
        <taxon>Cyprinidae</taxon>
        <taxon>Labeoninae</taxon>
        <taxon>Labeonini</taxon>
        <taxon>Cirrhinus</taxon>
    </lineage>
</organism>
<dbReference type="InterPro" id="IPR013098">
    <property type="entry name" value="Ig_I-set"/>
</dbReference>
<dbReference type="InterPro" id="IPR007110">
    <property type="entry name" value="Ig-like_dom"/>
</dbReference>
<sequence>HVLNCEVNPDLVSFIRWEQNKEPVELDQRVFTLPSGALVISNATEADAGLYRCVIENAGPTKTSEEAEIQILP</sequence>
<name>A0ABD0QP00_CIRMR</name>
<proteinExistence type="predicted"/>
<dbReference type="SUPFAM" id="SSF48726">
    <property type="entry name" value="Immunoglobulin"/>
    <property type="match status" value="1"/>
</dbReference>
<evidence type="ECO:0000313" key="2">
    <source>
        <dbReference type="EMBL" id="KAL0187965.1"/>
    </source>
</evidence>
<dbReference type="Gene3D" id="2.60.40.10">
    <property type="entry name" value="Immunoglobulins"/>
    <property type="match status" value="1"/>
</dbReference>
<dbReference type="InterPro" id="IPR013783">
    <property type="entry name" value="Ig-like_fold"/>
</dbReference>
<evidence type="ECO:0000313" key="3">
    <source>
        <dbReference type="Proteomes" id="UP001529510"/>
    </source>
</evidence>
<feature type="domain" description="Ig-like" evidence="1">
    <location>
        <begin position="1"/>
        <end position="70"/>
    </location>
</feature>
<accession>A0ABD0QP00</accession>